<dbReference type="STRING" id="317619.GCA_000332315_03479"/>
<dbReference type="PANTHER" id="PTHR44591:SF22">
    <property type="entry name" value="CHEY SUBFAMILY"/>
    <property type="match status" value="1"/>
</dbReference>
<feature type="modified residue" description="4-aspartylphosphate" evidence="2">
    <location>
        <position position="56"/>
    </location>
</feature>
<proteinExistence type="predicted"/>
<dbReference type="CDD" id="cd17574">
    <property type="entry name" value="REC_OmpR"/>
    <property type="match status" value="1"/>
</dbReference>
<name>A0A0M2PXE3_PROHO</name>
<comment type="caution">
    <text evidence="4">The sequence shown here is derived from an EMBL/GenBank/DDBJ whole genome shotgun (WGS) entry which is preliminary data.</text>
</comment>
<evidence type="ECO:0000256" key="1">
    <source>
        <dbReference type="ARBA" id="ARBA00022553"/>
    </source>
</evidence>
<evidence type="ECO:0000313" key="4">
    <source>
        <dbReference type="EMBL" id="KKJ01106.1"/>
    </source>
</evidence>
<dbReference type="OrthoDB" id="582422at2"/>
<keyword evidence="1 2" id="KW-0597">Phosphoprotein</keyword>
<dbReference type="SMART" id="SM00448">
    <property type="entry name" value="REC"/>
    <property type="match status" value="1"/>
</dbReference>
<dbReference type="EMBL" id="AJTX02000002">
    <property type="protein sequence ID" value="KKJ01106.1"/>
    <property type="molecule type" value="Genomic_DNA"/>
</dbReference>
<evidence type="ECO:0000256" key="2">
    <source>
        <dbReference type="PROSITE-ProRule" id="PRU00169"/>
    </source>
</evidence>
<evidence type="ECO:0000259" key="3">
    <source>
        <dbReference type="PROSITE" id="PS50110"/>
    </source>
</evidence>
<organism evidence="4 5">
    <name type="scientific">Prochlorothrix hollandica PCC 9006 = CALU 1027</name>
    <dbReference type="NCBI Taxonomy" id="317619"/>
    <lineage>
        <taxon>Bacteria</taxon>
        <taxon>Bacillati</taxon>
        <taxon>Cyanobacteriota</taxon>
        <taxon>Cyanophyceae</taxon>
        <taxon>Prochlorotrichales</taxon>
        <taxon>Prochlorotrichaceae</taxon>
        <taxon>Prochlorothrix</taxon>
    </lineage>
</organism>
<protein>
    <submittedName>
        <fullName evidence="4">Chemotaxis protein CheY</fullName>
    </submittedName>
</protein>
<dbReference type="Proteomes" id="UP000034681">
    <property type="component" value="Unassembled WGS sequence"/>
</dbReference>
<dbReference type="InterPro" id="IPR001789">
    <property type="entry name" value="Sig_transdc_resp-reg_receiver"/>
</dbReference>
<dbReference type="InterPro" id="IPR011006">
    <property type="entry name" value="CheY-like_superfamily"/>
</dbReference>
<dbReference type="SUPFAM" id="SSF52172">
    <property type="entry name" value="CheY-like"/>
    <property type="match status" value="1"/>
</dbReference>
<feature type="domain" description="Response regulatory" evidence="3">
    <location>
        <begin position="4"/>
        <end position="123"/>
    </location>
</feature>
<dbReference type="AlphaFoldDB" id="A0A0M2PXE3"/>
<dbReference type="InterPro" id="IPR050595">
    <property type="entry name" value="Bact_response_regulator"/>
</dbReference>
<dbReference type="eggNOG" id="COG0745">
    <property type="taxonomic scope" value="Bacteria"/>
</dbReference>
<evidence type="ECO:0000313" key="5">
    <source>
        <dbReference type="Proteomes" id="UP000034681"/>
    </source>
</evidence>
<dbReference type="PROSITE" id="PS50110">
    <property type="entry name" value="RESPONSE_REGULATORY"/>
    <property type="match status" value="1"/>
</dbReference>
<accession>A0A0M2PXE3</accession>
<dbReference type="RefSeq" id="WP_017713673.1">
    <property type="nucleotide sequence ID" value="NZ_KB235941.1"/>
</dbReference>
<dbReference type="PANTHER" id="PTHR44591">
    <property type="entry name" value="STRESS RESPONSE REGULATOR PROTEIN 1"/>
    <property type="match status" value="1"/>
</dbReference>
<sequence length="135" mass="15159">MTQTILVVDDQSHIRFLLEKVLEPLRREGVLVVTAVNGFDALKLAEILRPQLIFLDILLPKLDGFEVCRRIKQEQEMTDTYVAFVTAKGEEGDVEEGLAVGGDRYITKPFDPDAILKLALEVLHLSLSPMPEPPF</sequence>
<keyword evidence="5" id="KW-1185">Reference proteome</keyword>
<dbReference type="Pfam" id="PF00072">
    <property type="entry name" value="Response_reg"/>
    <property type="match status" value="1"/>
</dbReference>
<reference evidence="4" key="1">
    <citation type="submission" date="2012-04" db="EMBL/GenBank/DDBJ databases">
        <authorList>
            <person name="Borisov I.G."/>
            <person name="Ivanikova N.V."/>
            <person name="Pinevich A.V."/>
        </authorList>
    </citation>
    <scope>NUCLEOTIDE SEQUENCE</scope>
    <source>
        <strain evidence="4">CALU 1027</strain>
    </source>
</reference>
<gene>
    <name evidence="4" type="ORF">PROH_01530</name>
</gene>
<dbReference type="Gene3D" id="3.40.50.2300">
    <property type="match status" value="1"/>
</dbReference>
<dbReference type="GO" id="GO:0000160">
    <property type="term" value="P:phosphorelay signal transduction system"/>
    <property type="evidence" value="ECO:0007669"/>
    <property type="project" value="InterPro"/>
</dbReference>